<dbReference type="RefSeq" id="WP_036743796.1">
    <property type="nucleotide sequence ID" value="NZ_FOJO01000039.1"/>
</dbReference>
<evidence type="ECO:0000256" key="4">
    <source>
        <dbReference type="PIRSR" id="PIRSR001365-1"/>
    </source>
</evidence>
<dbReference type="STRING" id="376733.SAMN04487972_1395"/>
<evidence type="ECO:0000313" key="9">
    <source>
        <dbReference type="Proteomes" id="UP000182312"/>
    </source>
</evidence>
<keyword evidence="8" id="KW-1185">Reference proteome</keyword>
<dbReference type="AlphaFoldDB" id="A0A099EW61"/>
<dbReference type="Proteomes" id="UP000029846">
    <property type="component" value="Unassembled WGS sequence"/>
</dbReference>
<reference evidence="6 8" key="2">
    <citation type="submission" date="2014-10" db="EMBL/GenBank/DDBJ databases">
        <title>Paracoccus sanguinis sp. nov., isolated from clinical specimens of New York State patients.</title>
        <authorList>
            <person name="Mingle L.A."/>
            <person name="Cole J.A."/>
            <person name="Lapierre P."/>
            <person name="Musser K.A."/>
        </authorList>
    </citation>
    <scope>NUCLEOTIDE SEQUENCE [LARGE SCALE GENOMIC DNA]</scope>
    <source>
        <strain evidence="6 8">JCM 14014</strain>
    </source>
</reference>
<dbReference type="OrthoDB" id="9782828at2"/>
<feature type="active site" description="Schiff-base intermediate with substrate" evidence="4">
    <location>
        <position position="165"/>
    </location>
</feature>
<evidence type="ECO:0000313" key="8">
    <source>
        <dbReference type="Proteomes" id="UP000029846"/>
    </source>
</evidence>
<comment type="similarity">
    <text evidence="1 3">Belongs to the DapA family.</text>
</comment>
<dbReference type="Gene3D" id="3.20.20.70">
    <property type="entry name" value="Aldolase class I"/>
    <property type="match status" value="1"/>
</dbReference>
<evidence type="ECO:0000256" key="2">
    <source>
        <dbReference type="ARBA" id="ARBA00023239"/>
    </source>
</evidence>
<evidence type="ECO:0000313" key="6">
    <source>
        <dbReference type="EMBL" id="KGJ02251.1"/>
    </source>
</evidence>
<dbReference type="CDD" id="cd00408">
    <property type="entry name" value="DHDPS-like"/>
    <property type="match status" value="1"/>
</dbReference>
<dbReference type="PIRSF" id="PIRSF001365">
    <property type="entry name" value="DHDPS"/>
    <property type="match status" value="1"/>
</dbReference>
<dbReference type="eggNOG" id="COG0329">
    <property type="taxonomic scope" value="Bacteria"/>
</dbReference>
<accession>A0A099EW61</accession>
<gene>
    <name evidence="6" type="ORF">IT41_18050</name>
    <name evidence="7" type="ORF">SAMN04487972_1395</name>
</gene>
<dbReference type="GO" id="GO:0008840">
    <property type="term" value="F:4-hydroxy-tetrahydrodipicolinate synthase activity"/>
    <property type="evidence" value="ECO:0007669"/>
    <property type="project" value="TreeGrafter"/>
</dbReference>
<dbReference type="EMBL" id="FOJO01000039">
    <property type="protein sequence ID" value="SFA61673.1"/>
    <property type="molecule type" value="Genomic_DNA"/>
</dbReference>
<reference evidence="7 9" key="3">
    <citation type="submission" date="2016-10" db="EMBL/GenBank/DDBJ databases">
        <authorList>
            <person name="de Groot N.N."/>
        </authorList>
    </citation>
    <scope>NUCLEOTIDE SEQUENCE [LARGE SCALE GENOMIC DNA]</scope>
    <source>
        <strain evidence="7 9">CGMCC 1.6117</strain>
    </source>
</reference>
<organism evidence="6 8">
    <name type="scientific">Paracoccus halophilus</name>
    <dbReference type="NCBI Taxonomy" id="376733"/>
    <lineage>
        <taxon>Bacteria</taxon>
        <taxon>Pseudomonadati</taxon>
        <taxon>Pseudomonadota</taxon>
        <taxon>Alphaproteobacteria</taxon>
        <taxon>Rhodobacterales</taxon>
        <taxon>Paracoccaceae</taxon>
        <taxon>Paracoccus</taxon>
    </lineage>
</organism>
<dbReference type="InterPro" id="IPR002220">
    <property type="entry name" value="DapA-like"/>
</dbReference>
<dbReference type="InterPro" id="IPR013785">
    <property type="entry name" value="Aldolase_TIM"/>
</dbReference>
<evidence type="ECO:0000256" key="5">
    <source>
        <dbReference type="PIRSR" id="PIRSR001365-2"/>
    </source>
</evidence>
<evidence type="ECO:0000256" key="3">
    <source>
        <dbReference type="PIRNR" id="PIRNR001365"/>
    </source>
</evidence>
<feature type="binding site" evidence="5">
    <location>
        <position position="49"/>
    </location>
    <ligand>
        <name>pyruvate</name>
        <dbReference type="ChEBI" id="CHEBI:15361"/>
    </ligand>
</feature>
<protein>
    <submittedName>
        <fullName evidence="7">4-hydroxy-tetrahydrodipicolinate synthase</fullName>
    </submittedName>
    <submittedName>
        <fullName evidence="6">Dihydrodipicolinate synthetase</fullName>
    </submittedName>
</protein>
<dbReference type="SMART" id="SM01130">
    <property type="entry name" value="DHDPS"/>
    <property type="match status" value="1"/>
</dbReference>
<sequence>MTGFPFPGLNLAVTTPFDPDGGIAFDRLEEHLERYIAAGVPGFVLSSGTGMHAYLSRGESDDLVARGAKIIAGRARVIVQASALMVEDVVARTRHAADCGADGVMVLPPFFEGPTDADDILAFYAAAGEGGLPIIGYNVPQAVGVAITPELFRRLAEIPNFVTVKDSSGDLAAQTDLIRTGLPMMNGADPLMPYALYAGAQGLIWGGANFAPKSCVAAAEAARRGEWDRLRELWRALEPAMNLIWQGDYVQSVYAAAEMTGYGAGQPRRPLSPLSSEKRAVLRAALGGLIEAEARA</sequence>
<dbReference type="PANTHER" id="PTHR12128">
    <property type="entry name" value="DIHYDRODIPICOLINATE SYNTHASE"/>
    <property type="match status" value="1"/>
</dbReference>
<evidence type="ECO:0000313" key="7">
    <source>
        <dbReference type="EMBL" id="SFA61673.1"/>
    </source>
</evidence>
<dbReference type="Proteomes" id="UP000182312">
    <property type="component" value="Unassembled WGS sequence"/>
</dbReference>
<dbReference type="Pfam" id="PF00701">
    <property type="entry name" value="DHDPS"/>
    <property type="match status" value="1"/>
</dbReference>
<feature type="active site" description="Proton donor/acceptor" evidence="4">
    <location>
        <position position="137"/>
    </location>
</feature>
<name>A0A099EW61_9RHOB</name>
<reference evidence="6 8" key="1">
    <citation type="submission" date="2014-09" db="EMBL/GenBank/DDBJ databases">
        <authorList>
            <person name="McGinnis J.M."/>
            <person name="Wolfgang W.J."/>
        </authorList>
    </citation>
    <scope>NUCLEOTIDE SEQUENCE [LARGE SCALE GENOMIC DNA]</scope>
    <source>
        <strain evidence="6 8">JCM 14014</strain>
    </source>
</reference>
<keyword evidence="2 3" id="KW-0456">Lyase</keyword>
<evidence type="ECO:0000256" key="1">
    <source>
        <dbReference type="ARBA" id="ARBA00007592"/>
    </source>
</evidence>
<proteinExistence type="inferred from homology"/>
<feature type="binding site" evidence="5">
    <location>
        <position position="204"/>
    </location>
    <ligand>
        <name>pyruvate</name>
        <dbReference type="ChEBI" id="CHEBI:15361"/>
    </ligand>
</feature>
<dbReference type="SUPFAM" id="SSF51569">
    <property type="entry name" value="Aldolase"/>
    <property type="match status" value="1"/>
</dbReference>
<dbReference type="EMBL" id="JRKN01000042">
    <property type="protein sequence ID" value="KGJ02251.1"/>
    <property type="molecule type" value="Genomic_DNA"/>
</dbReference>
<dbReference type="PANTHER" id="PTHR12128:SF66">
    <property type="entry name" value="4-HYDROXY-2-OXOGLUTARATE ALDOLASE, MITOCHONDRIAL"/>
    <property type="match status" value="1"/>
</dbReference>